<protein>
    <submittedName>
        <fullName evidence="2">Putative tail tubular protein</fullName>
    </submittedName>
</protein>
<evidence type="ECO:0000313" key="2">
    <source>
        <dbReference type="EMBL" id="QJH98898.1"/>
    </source>
</evidence>
<name>A0A6M3XLV0_9ZZZZ</name>
<organism evidence="2">
    <name type="scientific">viral metagenome</name>
    <dbReference type="NCBI Taxonomy" id="1070528"/>
    <lineage>
        <taxon>unclassified sequences</taxon>
        <taxon>metagenomes</taxon>
        <taxon>organismal metagenomes</taxon>
    </lineage>
</organism>
<dbReference type="AlphaFoldDB" id="A0A6M3XLV0"/>
<gene>
    <name evidence="2" type="ORF">TM448B01419_0007</name>
</gene>
<accession>A0A6M3XLV0</accession>
<proteinExistence type="predicted"/>
<reference evidence="2" key="1">
    <citation type="submission" date="2020-03" db="EMBL/GenBank/DDBJ databases">
        <title>The deep terrestrial virosphere.</title>
        <authorList>
            <person name="Holmfeldt K."/>
            <person name="Nilsson E."/>
            <person name="Simone D."/>
            <person name="Lopez-Fernandez M."/>
            <person name="Wu X."/>
            <person name="de Brujin I."/>
            <person name="Lundin D."/>
            <person name="Andersson A."/>
            <person name="Bertilsson S."/>
            <person name="Dopson M."/>
        </authorList>
    </citation>
    <scope>NUCLEOTIDE SEQUENCE</scope>
    <source>
        <strain evidence="2">TM448B01419</strain>
    </source>
</reference>
<sequence>MSASEVQICNLALLKFGTLTITELGPLTKESRACAVFYPLLRDQLVYSHPWNFAMKRADISAPLADTPAFEWDYAYTLPADCMRVWELYGTDAEWVVESGQLLTNLDKEIYIRYIRQVTTTGNFNPSFVNCLGTLLGAELAAKLAGDNKLRISLLEELHKIQLPAAYVLNAMEGNRPRHKDEQPIDEGNFSWQTEGR</sequence>
<dbReference type="EMBL" id="MT144757">
    <property type="protein sequence ID" value="QJH98898.1"/>
    <property type="molecule type" value="Genomic_DNA"/>
</dbReference>
<feature type="region of interest" description="Disordered" evidence="1">
    <location>
        <begin position="177"/>
        <end position="197"/>
    </location>
</feature>
<evidence type="ECO:0000256" key="1">
    <source>
        <dbReference type="SAM" id="MobiDB-lite"/>
    </source>
</evidence>